<dbReference type="HOGENOM" id="CLU_737372_0_0_9"/>
<dbReference type="EMBL" id="CP001034">
    <property type="protein sequence ID" value="ACB86058.1"/>
    <property type="molecule type" value="Genomic_DNA"/>
</dbReference>
<reference evidence="2 3" key="2">
    <citation type="journal article" date="2011" name="J. Bacteriol.">
        <title>Complete genome sequence of the anaerobic, halophilic alkalithermophile Natranaerobius thermophilus JW/NM-WN-LF.</title>
        <authorList>
            <person name="Zhao B."/>
            <person name="Mesbah N.M."/>
            <person name="Dalin E."/>
            <person name="Goodwin L."/>
            <person name="Nolan M."/>
            <person name="Pitluck S."/>
            <person name="Chertkov O."/>
            <person name="Brettin T.S."/>
            <person name="Han J."/>
            <person name="Larimer F.W."/>
            <person name="Land M.L."/>
            <person name="Hauser L."/>
            <person name="Kyrpides N."/>
            <person name="Wiegel J."/>
        </authorList>
    </citation>
    <scope>NUCLEOTIDE SEQUENCE [LARGE SCALE GENOMIC DNA]</scope>
    <source>
        <strain evidence="3">ATCC BAA-1301 / DSM 18059 / JW/NM-WN-LF</strain>
    </source>
</reference>
<protein>
    <submittedName>
        <fullName evidence="2">Uncharacterized protein</fullName>
    </submittedName>
</protein>
<accession>B2A1C0</accession>
<sequence length="375" mass="42539">MSCVSRKLAAALVMILVTALLTGTAVAMDKENEVTFQAKEDGEALENATVILKDREKTTCSEGKAVFEDITPGIYEYEVKKDEFRTAQGTFQVRDSDVSIPVSISEDDDTFDLNIGCIGNGSLYVNGEEVNRSYSNTFEKGQEVKLDLEPGADWRVQYILINDVEYVDEELTLTMDDHKDIEVYYGRKIADYSSGASSLEVKDRTIEQAEKGLRKGAEVKIEFKAGRESLEEGEQVEFYVQTDRDFEYIFLNPEIIDGKLPPVKEADPPYRNNNIWKFKEKVDESGYVSLSVDSLEEGEFELKVGSNFDGESVVDLIDDPINIQVEKADDELDQELKEDFEAMESVEPQEESRYENLKDLQLFNRPVFWGPLFNN</sequence>
<dbReference type="KEGG" id="nth:Nther_2495"/>
<dbReference type="SUPFAM" id="SSF49478">
    <property type="entry name" value="Cna protein B-type domain"/>
    <property type="match status" value="1"/>
</dbReference>
<reference evidence="2 3" key="1">
    <citation type="submission" date="2008-04" db="EMBL/GenBank/DDBJ databases">
        <title>Complete sequence of chromosome of Natranaerobius thermophilus JW/NM-WN-LF.</title>
        <authorList>
            <consortium name="US DOE Joint Genome Institute"/>
            <person name="Copeland A."/>
            <person name="Lucas S."/>
            <person name="Lapidus A."/>
            <person name="Glavina del Rio T."/>
            <person name="Dalin E."/>
            <person name="Tice H."/>
            <person name="Bruce D."/>
            <person name="Goodwin L."/>
            <person name="Pitluck S."/>
            <person name="Chertkov O."/>
            <person name="Brettin T."/>
            <person name="Detter J.C."/>
            <person name="Han C."/>
            <person name="Kuske C.R."/>
            <person name="Schmutz J."/>
            <person name="Larimer F."/>
            <person name="Land M."/>
            <person name="Hauser L."/>
            <person name="Kyrpides N."/>
            <person name="Lykidis A."/>
            <person name="Mesbah N.M."/>
            <person name="Wiegel J."/>
        </authorList>
    </citation>
    <scope>NUCLEOTIDE SEQUENCE [LARGE SCALE GENOMIC DNA]</scope>
    <source>
        <strain evidence="3">ATCC BAA-1301 / DSM 18059 / JW/NM-WN-LF</strain>
    </source>
</reference>
<keyword evidence="3" id="KW-1185">Reference proteome</keyword>
<evidence type="ECO:0000313" key="2">
    <source>
        <dbReference type="EMBL" id="ACB86058.1"/>
    </source>
</evidence>
<feature type="signal peptide" evidence="1">
    <location>
        <begin position="1"/>
        <end position="27"/>
    </location>
</feature>
<dbReference type="OrthoDB" id="908824at2"/>
<feature type="chain" id="PRO_5002774792" evidence="1">
    <location>
        <begin position="28"/>
        <end position="375"/>
    </location>
</feature>
<name>B2A1C0_NATTJ</name>
<gene>
    <name evidence="2" type="ordered locus">Nther_2495</name>
</gene>
<dbReference type="InParanoid" id="B2A1C0"/>
<dbReference type="AlphaFoldDB" id="B2A1C0"/>
<dbReference type="Proteomes" id="UP000001683">
    <property type="component" value="Chromosome"/>
</dbReference>
<dbReference type="Gene3D" id="2.60.40.1120">
    <property type="entry name" value="Carboxypeptidase-like, regulatory domain"/>
    <property type="match status" value="1"/>
</dbReference>
<evidence type="ECO:0000256" key="1">
    <source>
        <dbReference type="SAM" id="SignalP"/>
    </source>
</evidence>
<dbReference type="RefSeq" id="WP_012448902.1">
    <property type="nucleotide sequence ID" value="NC_010718.1"/>
</dbReference>
<keyword evidence="1" id="KW-0732">Signal</keyword>
<dbReference type="eggNOG" id="COG1470">
    <property type="taxonomic scope" value="Bacteria"/>
</dbReference>
<dbReference type="STRING" id="457570.Nther_2495"/>
<proteinExistence type="predicted"/>
<evidence type="ECO:0000313" key="3">
    <source>
        <dbReference type="Proteomes" id="UP000001683"/>
    </source>
</evidence>
<organism evidence="2 3">
    <name type="scientific">Natranaerobius thermophilus (strain ATCC BAA-1301 / DSM 18059 / JW/NM-WN-LF)</name>
    <dbReference type="NCBI Taxonomy" id="457570"/>
    <lineage>
        <taxon>Bacteria</taxon>
        <taxon>Bacillati</taxon>
        <taxon>Bacillota</taxon>
        <taxon>Clostridia</taxon>
        <taxon>Natranaerobiales</taxon>
        <taxon>Natranaerobiaceae</taxon>
        <taxon>Natranaerobius</taxon>
    </lineage>
</organism>